<evidence type="ECO:0000313" key="3">
    <source>
        <dbReference type="Proteomes" id="UP000244064"/>
    </source>
</evidence>
<accession>A0A2T5P4Y4</accession>
<gene>
    <name evidence="2" type="ORF">DBO85_18835</name>
</gene>
<protein>
    <recommendedName>
        <fullName evidence="1">GmrSD restriction endonucleases N-terminal domain-containing protein</fullName>
    </recommendedName>
</protein>
<feature type="domain" description="GmrSD restriction endonucleases N-terminal" evidence="1">
    <location>
        <begin position="21"/>
        <end position="217"/>
    </location>
</feature>
<dbReference type="InterPro" id="IPR004919">
    <property type="entry name" value="GmrSD_N"/>
</dbReference>
<sequence length="529" mass="59721">MQMKDPKPEIMRLEELAILVKSGEIKLPKFQRPFVWQKSDMLKLLDSIYKGYPIGSILIWNSSQKLTSERSISGLEVNTDESTRYPTNYLLDGQQRLTTLCGALFWDGVGEKDIWNIHFDLESETFVHPPENNLVSLFPLNRLIKTSDFIRQCMKFEHLEDGRRYFETAERLLRSIKDYKIAVVKIGDMTIDEVAPIFERINSTGRKLTIVDLMMAATWSDDFDLSREIGGIREACSELGFNDVSDQIILRSIAAAAGFGINKEDIQRLRSKSSGELKSAALEARESLAVSLLFLSEHLNIKDFSYIPYGMQLTHLVEFHRICRKPTPGQVSELTRWFWGTSATRYFGGASTGQNNKDLKSIRDFARGDSAALFPDDAIDISRLMYDDFNLKNASSTTFTLLLNLQCPSETIDGRSIDGGHLKEKSSKFFSSASPVKGEIEKINLSKVIYPYSDSLNPGSAVIDDEALSKHLLSKDVYAYWEAGDDVGFASARAKIVAELVQNLTGCKVKYMPPEKHLSNGEEEYEEQN</sequence>
<keyword evidence="3" id="KW-1185">Reference proteome</keyword>
<reference evidence="2 3" key="1">
    <citation type="submission" date="2018-04" db="EMBL/GenBank/DDBJ databases">
        <title>Pseudomonas sp. nov., isolated from mangrove soil.</title>
        <authorList>
            <person name="Chen C."/>
        </authorList>
    </citation>
    <scope>NUCLEOTIDE SEQUENCE [LARGE SCALE GENOMIC DNA]</scope>
    <source>
        <strain evidence="2 3">TC-11</strain>
    </source>
</reference>
<proteinExistence type="predicted"/>
<dbReference type="Proteomes" id="UP000244064">
    <property type="component" value="Unassembled WGS sequence"/>
</dbReference>
<evidence type="ECO:0000259" key="1">
    <source>
        <dbReference type="Pfam" id="PF03235"/>
    </source>
</evidence>
<name>A0A2T5P4Y4_9PSED</name>
<evidence type="ECO:0000313" key="2">
    <source>
        <dbReference type="EMBL" id="PTU72806.1"/>
    </source>
</evidence>
<dbReference type="EMBL" id="QASN01000022">
    <property type="protein sequence ID" value="PTU72806.1"/>
    <property type="molecule type" value="Genomic_DNA"/>
</dbReference>
<dbReference type="RefSeq" id="WP_108109354.1">
    <property type="nucleotide sequence ID" value="NZ_QASN01000022.1"/>
</dbReference>
<organism evidence="2 3">
    <name type="scientific">Pseudomonas mangrovi</name>
    <dbReference type="NCBI Taxonomy" id="2161748"/>
    <lineage>
        <taxon>Bacteria</taxon>
        <taxon>Pseudomonadati</taxon>
        <taxon>Pseudomonadota</taxon>
        <taxon>Gammaproteobacteria</taxon>
        <taxon>Pseudomonadales</taxon>
        <taxon>Pseudomonadaceae</taxon>
        <taxon>Pseudomonas</taxon>
    </lineage>
</organism>
<dbReference type="AlphaFoldDB" id="A0A2T5P4Y4"/>
<dbReference type="Pfam" id="PF03235">
    <property type="entry name" value="GmrSD_N"/>
    <property type="match status" value="1"/>
</dbReference>
<comment type="caution">
    <text evidence="2">The sequence shown here is derived from an EMBL/GenBank/DDBJ whole genome shotgun (WGS) entry which is preliminary data.</text>
</comment>
<dbReference type="OrthoDB" id="9798761at2"/>
<dbReference type="PANTHER" id="PTHR37292">
    <property type="entry name" value="VNG6097C"/>
    <property type="match status" value="1"/>
</dbReference>
<dbReference type="PANTHER" id="PTHR37292:SF2">
    <property type="entry name" value="DUF262 DOMAIN-CONTAINING PROTEIN"/>
    <property type="match status" value="1"/>
</dbReference>